<dbReference type="InterPro" id="IPR050807">
    <property type="entry name" value="TransReg_Diox_bact_type"/>
</dbReference>
<dbReference type="GO" id="GO:0005829">
    <property type="term" value="C:cytosol"/>
    <property type="evidence" value="ECO:0007669"/>
    <property type="project" value="TreeGrafter"/>
</dbReference>
<dbReference type="SUPFAM" id="SSF47413">
    <property type="entry name" value="lambda repressor-like DNA-binding domains"/>
    <property type="match status" value="1"/>
</dbReference>
<dbReference type="PANTHER" id="PTHR46797">
    <property type="entry name" value="HTH-TYPE TRANSCRIPTIONAL REGULATOR"/>
    <property type="match status" value="1"/>
</dbReference>
<evidence type="ECO:0000313" key="3">
    <source>
        <dbReference type="EMBL" id="HIX67784.1"/>
    </source>
</evidence>
<dbReference type="Proteomes" id="UP000886721">
    <property type="component" value="Unassembled WGS sequence"/>
</dbReference>
<dbReference type="PROSITE" id="PS50943">
    <property type="entry name" value="HTH_CROC1"/>
    <property type="match status" value="1"/>
</dbReference>
<proteinExistence type="predicted"/>
<dbReference type="GO" id="GO:0003677">
    <property type="term" value="F:DNA binding"/>
    <property type="evidence" value="ECO:0007669"/>
    <property type="project" value="UniProtKB-KW"/>
</dbReference>
<protein>
    <submittedName>
        <fullName evidence="3">Helix-turn-helix domain-containing protein</fullName>
    </submittedName>
</protein>
<reference evidence="3" key="2">
    <citation type="submission" date="2021-04" db="EMBL/GenBank/DDBJ databases">
        <authorList>
            <person name="Gilroy R."/>
        </authorList>
    </citation>
    <scope>NUCLEOTIDE SEQUENCE</scope>
    <source>
        <strain evidence="3">CHK191-13928</strain>
    </source>
</reference>
<gene>
    <name evidence="3" type="ORF">H9735_06600</name>
</gene>
<organism evidence="3 4">
    <name type="scientific">Candidatus Anaerostipes excrementavium</name>
    <dbReference type="NCBI Taxonomy" id="2838463"/>
    <lineage>
        <taxon>Bacteria</taxon>
        <taxon>Bacillati</taxon>
        <taxon>Bacillota</taxon>
        <taxon>Clostridia</taxon>
        <taxon>Lachnospirales</taxon>
        <taxon>Lachnospiraceae</taxon>
        <taxon>Anaerostipes</taxon>
    </lineage>
</organism>
<dbReference type="PANTHER" id="PTHR46797:SF1">
    <property type="entry name" value="METHYLPHOSPHONATE SYNTHASE"/>
    <property type="match status" value="1"/>
</dbReference>
<dbReference type="EMBL" id="DXEM01000019">
    <property type="protein sequence ID" value="HIX67784.1"/>
    <property type="molecule type" value="Genomic_DNA"/>
</dbReference>
<dbReference type="SMART" id="SM00530">
    <property type="entry name" value="HTH_XRE"/>
    <property type="match status" value="1"/>
</dbReference>
<sequence length="115" mass="12819">MKLNIKEIGQRVKLLRNQQNLTQEQLAELAGISTHYVYEIEAGLKTMSCPILAAIACSLHTSADYLLFGDHDYDLEVDSPSQHDALAHLTSMLTASQRNQVAHILSVIVPYLKEN</sequence>
<dbReference type="CDD" id="cd00093">
    <property type="entry name" value="HTH_XRE"/>
    <property type="match status" value="1"/>
</dbReference>
<dbReference type="AlphaFoldDB" id="A0A9D2BA32"/>
<name>A0A9D2BA32_9FIRM</name>
<comment type="caution">
    <text evidence="3">The sequence shown here is derived from an EMBL/GenBank/DDBJ whole genome shotgun (WGS) entry which is preliminary data.</text>
</comment>
<evidence type="ECO:0000256" key="1">
    <source>
        <dbReference type="ARBA" id="ARBA00023125"/>
    </source>
</evidence>
<dbReference type="Pfam" id="PF01381">
    <property type="entry name" value="HTH_3"/>
    <property type="match status" value="1"/>
</dbReference>
<dbReference type="InterPro" id="IPR010982">
    <property type="entry name" value="Lambda_DNA-bd_dom_sf"/>
</dbReference>
<dbReference type="GO" id="GO:0003700">
    <property type="term" value="F:DNA-binding transcription factor activity"/>
    <property type="evidence" value="ECO:0007669"/>
    <property type="project" value="TreeGrafter"/>
</dbReference>
<reference evidence="3" key="1">
    <citation type="journal article" date="2021" name="PeerJ">
        <title>Extensive microbial diversity within the chicken gut microbiome revealed by metagenomics and culture.</title>
        <authorList>
            <person name="Gilroy R."/>
            <person name="Ravi A."/>
            <person name="Getino M."/>
            <person name="Pursley I."/>
            <person name="Horton D.L."/>
            <person name="Alikhan N.F."/>
            <person name="Baker D."/>
            <person name="Gharbi K."/>
            <person name="Hall N."/>
            <person name="Watson M."/>
            <person name="Adriaenssens E.M."/>
            <person name="Foster-Nyarko E."/>
            <person name="Jarju S."/>
            <person name="Secka A."/>
            <person name="Antonio M."/>
            <person name="Oren A."/>
            <person name="Chaudhuri R.R."/>
            <person name="La Ragione R."/>
            <person name="Hildebrand F."/>
            <person name="Pallen M.J."/>
        </authorList>
    </citation>
    <scope>NUCLEOTIDE SEQUENCE</scope>
    <source>
        <strain evidence="3">CHK191-13928</strain>
    </source>
</reference>
<dbReference type="InterPro" id="IPR001387">
    <property type="entry name" value="Cro/C1-type_HTH"/>
</dbReference>
<feature type="domain" description="HTH cro/C1-type" evidence="2">
    <location>
        <begin position="12"/>
        <end position="66"/>
    </location>
</feature>
<accession>A0A9D2BA32</accession>
<dbReference type="Gene3D" id="1.10.260.40">
    <property type="entry name" value="lambda repressor-like DNA-binding domains"/>
    <property type="match status" value="1"/>
</dbReference>
<keyword evidence="1" id="KW-0238">DNA-binding</keyword>
<evidence type="ECO:0000259" key="2">
    <source>
        <dbReference type="PROSITE" id="PS50943"/>
    </source>
</evidence>
<evidence type="ECO:0000313" key="4">
    <source>
        <dbReference type="Proteomes" id="UP000886721"/>
    </source>
</evidence>